<protein>
    <submittedName>
        <fullName evidence="2">Uncharacterized protein</fullName>
    </submittedName>
</protein>
<dbReference type="OrthoDB" id="5279705at2759"/>
<feature type="region of interest" description="Disordered" evidence="1">
    <location>
        <begin position="43"/>
        <end position="76"/>
    </location>
</feature>
<reference evidence="2 3" key="1">
    <citation type="submission" date="2016-03" db="EMBL/GenBank/DDBJ databases">
        <authorList>
            <person name="Ploux O."/>
        </authorList>
    </citation>
    <scope>NUCLEOTIDE SEQUENCE [LARGE SCALE GENOMIC DNA]</scope>
    <source>
        <strain evidence="2 3">URUG2</strain>
    </source>
</reference>
<feature type="region of interest" description="Disordered" evidence="1">
    <location>
        <begin position="1"/>
        <end position="24"/>
    </location>
</feature>
<accession>A0A2D3USD7</accession>
<evidence type="ECO:0000256" key="1">
    <source>
        <dbReference type="SAM" id="MobiDB-lite"/>
    </source>
</evidence>
<evidence type="ECO:0000313" key="3">
    <source>
        <dbReference type="Proteomes" id="UP000225277"/>
    </source>
</evidence>
<feature type="compositionally biased region" description="Polar residues" evidence="1">
    <location>
        <begin position="214"/>
        <end position="228"/>
    </location>
</feature>
<feature type="compositionally biased region" description="Polar residues" evidence="1">
    <location>
        <begin position="1"/>
        <end position="11"/>
    </location>
</feature>
<proteinExistence type="predicted"/>
<dbReference type="AlphaFoldDB" id="A0A2D3USD7"/>
<feature type="region of interest" description="Disordered" evidence="1">
    <location>
        <begin position="214"/>
        <end position="242"/>
    </location>
</feature>
<dbReference type="RefSeq" id="XP_023627121.1">
    <property type="nucleotide sequence ID" value="XM_023771353.1"/>
</dbReference>
<dbReference type="GeneID" id="35601234"/>
<sequence>MLAAPSSSPHQYNPFLPTHSSPLARDARRATFNFAMNDSSNTTIHASSSHGAYTFGQQSNTDQRQNPKAAPKISTERLGRQRTGAFLRKVREGREERRWETRGEDIMRADFLSRQRAWEAAQARNAPAEDVVHYEDELEEGGRVSEAMEINTSQVAPEDEVDDFLRDEDQELEALLEFMPAGGERDDGMKDDGDSLWSDDADYEALFEQVLSQEQEGQIGSLDQQLSANDVMDSVGEEMDMS</sequence>
<dbReference type="STRING" id="112498.A0A2D3USD7"/>
<evidence type="ECO:0000313" key="2">
    <source>
        <dbReference type="EMBL" id="CZT20232.1"/>
    </source>
</evidence>
<name>A0A2D3USD7_9PEZI</name>
<organism evidence="2 3">
    <name type="scientific">Ramularia collo-cygni</name>
    <dbReference type="NCBI Taxonomy" id="112498"/>
    <lineage>
        <taxon>Eukaryota</taxon>
        <taxon>Fungi</taxon>
        <taxon>Dikarya</taxon>
        <taxon>Ascomycota</taxon>
        <taxon>Pezizomycotina</taxon>
        <taxon>Dothideomycetes</taxon>
        <taxon>Dothideomycetidae</taxon>
        <taxon>Mycosphaerellales</taxon>
        <taxon>Mycosphaerellaceae</taxon>
        <taxon>Ramularia</taxon>
    </lineage>
</organism>
<dbReference type="EMBL" id="FJUY01000009">
    <property type="protein sequence ID" value="CZT20232.1"/>
    <property type="molecule type" value="Genomic_DNA"/>
</dbReference>
<feature type="compositionally biased region" description="Polar residues" evidence="1">
    <location>
        <begin position="43"/>
        <end position="66"/>
    </location>
</feature>
<gene>
    <name evidence="2" type="ORF">RCC_06089</name>
</gene>
<dbReference type="Proteomes" id="UP000225277">
    <property type="component" value="Unassembled WGS sequence"/>
</dbReference>
<keyword evidence="3" id="KW-1185">Reference proteome</keyword>